<evidence type="ECO:0000256" key="8">
    <source>
        <dbReference type="SAM" id="SignalP"/>
    </source>
</evidence>
<dbReference type="Pfam" id="PF04616">
    <property type="entry name" value="Glyco_hydro_43"/>
    <property type="match status" value="1"/>
</dbReference>
<dbReference type="PANTHER" id="PTHR43301:SF3">
    <property type="entry name" value="ARABINAN ENDO-1,5-ALPHA-L-ARABINOSIDASE A-RELATED"/>
    <property type="match status" value="1"/>
</dbReference>
<dbReference type="InterPro" id="IPR032291">
    <property type="entry name" value="Abn2_C"/>
</dbReference>
<feature type="site" description="Important for catalytic activity, responsible for pKa modulation of the active site Glu and correct orientation of both the proton donor and substrate" evidence="6">
    <location>
        <position position="195"/>
    </location>
</feature>
<dbReference type="Gene3D" id="2.40.128.10">
    <property type="match status" value="1"/>
</dbReference>
<feature type="active site" description="Proton acceptor" evidence="5">
    <location>
        <position position="61"/>
    </location>
</feature>
<proteinExistence type="inferred from homology"/>
<evidence type="ECO:0000256" key="5">
    <source>
        <dbReference type="PIRSR" id="PIRSR606710-1"/>
    </source>
</evidence>
<dbReference type="GO" id="GO:0004553">
    <property type="term" value="F:hydrolase activity, hydrolyzing O-glycosyl compounds"/>
    <property type="evidence" value="ECO:0007669"/>
    <property type="project" value="InterPro"/>
</dbReference>
<feature type="domain" description="Extracellular endo-alpha-(1-&gt;5)-L-arabinanase C-terminal" evidence="9">
    <location>
        <begin position="392"/>
        <end position="495"/>
    </location>
</feature>
<dbReference type="Gene3D" id="2.115.10.20">
    <property type="entry name" value="Glycosyl hydrolase domain, family 43"/>
    <property type="match status" value="1"/>
</dbReference>
<dbReference type="InterPro" id="IPR023296">
    <property type="entry name" value="Glyco_hydro_beta-prop_sf"/>
</dbReference>
<dbReference type="InterPro" id="IPR006710">
    <property type="entry name" value="Glyco_hydro_43"/>
</dbReference>
<dbReference type="SUPFAM" id="SSF75005">
    <property type="entry name" value="Arabinanase/levansucrase/invertase"/>
    <property type="match status" value="1"/>
</dbReference>
<sequence>MRGGSINLTPKAIAPTLLLSIFLLTSCSNNSAVSPIATAFTDAGAASSDKPPSFHNVSVHDPSVIKVNGTFYVFGSHLASAKSDDLINWTQLSSGVHDGNKLMPNVKEELKATFEWAQSDTLWAPDVVQLDDGKFYMYYDACKGDSPRSALGIAVADQIEGPYKDLGIFLKSGMWGEPSEDGSIYDATVHPNTVDPHTFFDKDRNLWMVYGSYSGGIYMLKMDPKTGFPYPNQGYGKKLLGGNHSRIEGPYILYSPETDYYYLFLSFGGLDVSGGYNIRVARSKKPDGPYYDTAGNNMLDAFGKPGTLFDDQSIEPFGAKLMGNINFENVGDELPGLGTAYVSPGHNSAYYDGKTSRHFLIFHTRFPSRGESHEVRTHQMFINSEGWPVVAPHRYAGESIGKYAKKEIVGEYKFVNHGNDISADVKESIVIQLSKDGSISGNVSGKWRLHGDHTAELIIDGVTYKGVFLHQWDNGTLRHVMTFTALSKDGVAIWGSRINDEK</sequence>
<keyword evidence="4 7" id="KW-0326">Glycosidase</keyword>
<keyword evidence="11" id="KW-1185">Reference proteome</keyword>
<comment type="caution">
    <text evidence="10">The sequence shown here is derived from an EMBL/GenBank/DDBJ whole genome shotgun (WGS) entry which is preliminary data.</text>
</comment>
<reference evidence="10" key="1">
    <citation type="submission" date="2020-09" db="EMBL/GenBank/DDBJ databases">
        <title>Draft Genome Sequence of Paenibacillus sp. WST5.</title>
        <authorList>
            <person name="Bao Z."/>
        </authorList>
    </citation>
    <scope>NUCLEOTIDE SEQUENCE</scope>
    <source>
        <strain evidence="10">WST5</strain>
    </source>
</reference>
<evidence type="ECO:0000256" key="1">
    <source>
        <dbReference type="ARBA" id="ARBA00004834"/>
    </source>
</evidence>
<feature type="active site" description="Proton donor" evidence="5">
    <location>
        <position position="248"/>
    </location>
</feature>
<dbReference type="GO" id="GO:0005975">
    <property type="term" value="P:carbohydrate metabolic process"/>
    <property type="evidence" value="ECO:0007669"/>
    <property type="project" value="InterPro"/>
</dbReference>
<keyword evidence="3 7" id="KW-0378">Hydrolase</keyword>
<feature type="signal peptide" evidence="8">
    <location>
        <begin position="1"/>
        <end position="32"/>
    </location>
</feature>
<evidence type="ECO:0000313" key="10">
    <source>
        <dbReference type="EMBL" id="MBD0383672.1"/>
    </source>
</evidence>
<protein>
    <submittedName>
        <fullName evidence="10">Glycoside hydrolase family 43 protein</fullName>
    </submittedName>
</protein>
<name>A0A926KT43_9BACL</name>
<dbReference type="Pfam" id="PF16369">
    <property type="entry name" value="GH43_C"/>
    <property type="match status" value="1"/>
</dbReference>
<evidence type="ECO:0000259" key="9">
    <source>
        <dbReference type="Pfam" id="PF16369"/>
    </source>
</evidence>
<gene>
    <name evidence="10" type="ORF">ICC18_26700</name>
</gene>
<evidence type="ECO:0000256" key="4">
    <source>
        <dbReference type="ARBA" id="ARBA00023295"/>
    </source>
</evidence>
<keyword evidence="8" id="KW-0732">Signal</keyword>
<evidence type="ECO:0000256" key="2">
    <source>
        <dbReference type="ARBA" id="ARBA00009865"/>
    </source>
</evidence>
<evidence type="ECO:0000313" key="11">
    <source>
        <dbReference type="Proteomes" id="UP000650466"/>
    </source>
</evidence>
<evidence type="ECO:0000256" key="3">
    <source>
        <dbReference type="ARBA" id="ARBA00022801"/>
    </source>
</evidence>
<comment type="pathway">
    <text evidence="1">Glycan metabolism; L-arabinan degradation.</text>
</comment>
<dbReference type="EMBL" id="JACVVD010000012">
    <property type="protein sequence ID" value="MBD0383672.1"/>
    <property type="molecule type" value="Genomic_DNA"/>
</dbReference>
<dbReference type="InterPro" id="IPR050727">
    <property type="entry name" value="GH43_arabinanases"/>
</dbReference>
<dbReference type="Proteomes" id="UP000650466">
    <property type="component" value="Unassembled WGS sequence"/>
</dbReference>
<comment type="similarity">
    <text evidence="2 7">Belongs to the glycosyl hydrolase 43 family.</text>
</comment>
<accession>A0A926KT43</accession>
<evidence type="ECO:0000256" key="6">
    <source>
        <dbReference type="PIRSR" id="PIRSR606710-2"/>
    </source>
</evidence>
<dbReference type="CDD" id="cd18832">
    <property type="entry name" value="GH43_GsAbnA-like"/>
    <property type="match status" value="1"/>
</dbReference>
<evidence type="ECO:0000256" key="7">
    <source>
        <dbReference type="RuleBase" id="RU361187"/>
    </source>
</evidence>
<dbReference type="AlphaFoldDB" id="A0A926KT43"/>
<feature type="chain" id="PRO_5038811009" evidence="8">
    <location>
        <begin position="33"/>
        <end position="502"/>
    </location>
</feature>
<organism evidence="10 11">
    <name type="scientific">Paenibacillus sedimenti</name>
    <dbReference type="NCBI Taxonomy" id="2770274"/>
    <lineage>
        <taxon>Bacteria</taxon>
        <taxon>Bacillati</taxon>
        <taxon>Bacillota</taxon>
        <taxon>Bacilli</taxon>
        <taxon>Bacillales</taxon>
        <taxon>Paenibacillaceae</taxon>
        <taxon>Paenibacillus</taxon>
    </lineage>
</organism>
<dbReference type="PROSITE" id="PS51257">
    <property type="entry name" value="PROKAR_LIPOPROTEIN"/>
    <property type="match status" value="1"/>
</dbReference>
<dbReference type="PANTHER" id="PTHR43301">
    <property type="entry name" value="ARABINAN ENDO-1,5-ALPHA-L-ARABINOSIDASE"/>
    <property type="match status" value="1"/>
</dbReference>